<dbReference type="CDD" id="cd10207">
    <property type="entry name" value="ASKHA_NBD_Arp10"/>
    <property type="match status" value="1"/>
</dbReference>
<sequence length="460" mass="51759">MDKSLVILEIGGAYTKCGYSGESTPRFIIPTDLSPIDLSQYLSSGTPYFDNSITDNSNTDNNNNNNENVKKNRLPTSLELKDALFNFLNRLFYKYLLCKPNEKKIVIVENILMPRLFRQSLASVLFERFKVISILYLSPTVSLLPLLRTTALIIDIGLRESRILPVYEGVGLMKSYKTITNGQFNILLNLKKMLLDDLITKNRSVVLDNMNNEALPVNEAKAAIESLSNNQLEDIAVKTLVVSPLNRQLSAVGTHYQLSQQRSIVISPEVRLHAADILFSNPMLNNQPTTTTTTGDNNNNNNNKDDYNSYCDNDDIVDLLLDTLAECDIDIRKSLTHSILLVGGTSMLPGFKSRLSQEIEKRLGSSLSETNTQQQQQNNRYKQLNGLSNHFEFIKHAFQPNYLMWLGASLVGTLDSFSSHSRITNEQFTKFGINKLPEYEKMTHLLPPTIATSLFSSVSK</sequence>
<dbReference type="STRING" id="670386.D3BGC8"/>
<evidence type="ECO:0000256" key="2">
    <source>
        <dbReference type="SAM" id="MobiDB-lite"/>
    </source>
</evidence>
<dbReference type="Gene3D" id="3.30.420.40">
    <property type="match status" value="2"/>
</dbReference>
<protein>
    <submittedName>
        <fullName evidence="3">Actin related protein 11</fullName>
    </submittedName>
</protein>
<dbReference type="RefSeq" id="XP_020431649.1">
    <property type="nucleotide sequence ID" value="XM_020578414.1"/>
</dbReference>
<dbReference type="FunCoup" id="D3BGC8">
    <property type="interactions" value="53"/>
</dbReference>
<dbReference type="Gene3D" id="3.90.640.10">
    <property type="entry name" value="Actin, Chain A, domain 4"/>
    <property type="match status" value="1"/>
</dbReference>
<comment type="similarity">
    <text evidence="1">Belongs to the actin family.</text>
</comment>
<dbReference type="InterPro" id="IPR043129">
    <property type="entry name" value="ATPase_NBD"/>
</dbReference>
<feature type="region of interest" description="Disordered" evidence="2">
    <location>
        <begin position="53"/>
        <end position="72"/>
    </location>
</feature>
<organism evidence="3 4">
    <name type="scientific">Heterostelium pallidum (strain ATCC 26659 / Pp 5 / PN500)</name>
    <name type="common">Cellular slime mold</name>
    <name type="synonym">Polysphondylium pallidum</name>
    <dbReference type="NCBI Taxonomy" id="670386"/>
    <lineage>
        <taxon>Eukaryota</taxon>
        <taxon>Amoebozoa</taxon>
        <taxon>Evosea</taxon>
        <taxon>Eumycetozoa</taxon>
        <taxon>Dictyostelia</taxon>
        <taxon>Acytosteliales</taxon>
        <taxon>Acytosteliaceae</taxon>
        <taxon>Heterostelium</taxon>
    </lineage>
</organism>
<dbReference type="Pfam" id="PF00022">
    <property type="entry name" value="Actin"/>
    <property type="match status" value="1"/>
</dbReference>
<gene>
    <name evidence="3" type="primary">arpH</name>
    <name evidence="3" type="ORF">PPL_07579</name>
</gene>
<feature type="compositionally biased region" description="Low complexity" evidence="2">
    <location>
        <begin position="285"/>
        <end position="302"/>
    </location>
</feature>
<evidence type="ECO:0000313" key="3">
    <source>
        <dbReference type="EMBL" id="EFA79528.1"/>
    </source>
</evidence>
<evidence type="ECO:0000256" key="1">
    <source>
        <dbReference type="RuleBase" id="RU000487"/>
    </source>
</evidence>
<feature type="compositionally biased region" description="Low complexity" evidence="2">
    <location>
        <begin position="53"/>
        <end position="67"/>
    </location>
</feature>
<evidence type="ECO:0000313" key="4">
    <source>
        <dbReference type="Proteomes" id="UP000001396"/>
    </source>
</evidence>
<reference evidence="3 4" key="1">
    <citation type="journal article" date="2011" name="Genome Res.">
        <title>Phylogeny-wide analysis of social amoeba genomes highlights ancient origins for complex intercellular communication.</title>
        <authorList>
            <person name="Heidel A.J."/>
            <person name="Lawal H.M."/>
            <person name="Felder M."/>
            <person name="Schilde C."/>
            <person name="Helps N.R."/>
            <person name="Tunggal B."/>
            <person name="Rivero F."/>
            <person name="John U."/>
            <person name="Schleicher M."/>
            <person name="Eichinger L."/>
            <person name="Platzer M."/>
            <person name="Noegel A.A."/>
            <person name="Schaap P."/>
            <person name="Gloeckner G."/>
        </authorList>
    </citation>
    <scope>NUCLEOTIDE SEQUENCE [LARGE SCALE GENOMIC DNA]</scope>
    <source>
        <strain evidence="4">ATCC 26659 / Pp 5 / PN500</strain>
    </source>
</reference>
<dbReference type="SUPFAM" id="SSF53067">
    <property type="entry name" value="Actin-like ATPase domain"/>
    <property type="match status" value="2"/>
</dbReference>
<accession>D3BGC8</accession>
<dbReference type="InterPro" id="IPR004000">
    <property type="entry name" value="Actin"/>
</dbReference>
<keyword evidence="4" id="KW-1185">Reference proteome</keyword>
<comment type="caution">
    <text evidence="3">The sequence shown here is derived from an EMBL/GenBank/DDBJ whole genome shotgun (WGS) entry which is preliminary data.</text>
</comment>
<dbReference type="InParanoid" id="D3BGC8"/>
<dbReference type="PANTHER" id="PTHR11937">
    <property type="entry name" value="ACTIN"/>
    <property type="match status" value="1"/>
</dbReference>
<dbReference type="GeneID" id="31363060"/>
<dbReference type="EMBL" id="ADBJ01000034">
    <property type="protein sequence ID" value="EFA79528.1"/>
    <property type="molecule type" value="Genomic_DNA"/>
</dbReference>
<feature type="region of interest" description="Disordered" evidence="2">
    <location>
        <begin position="285"/>
        <end position="307"/>
    </location>
</feature>
<proteinExistence type="inferred from homology"/>
<dbReference type="SMART" id="SM00268">
    <property type="entry name" value="ACTIN"/>
    <property type="match status" value="1"/>
</dbReference>
<dbReference type="Proteomes" id="UP000001396">
    <property type="component" value="Unassembled WGS sequence"/>
</dbReference>
<name>D3BGC8_HETP5</name>
<dbReference type="AlphaFoldDB" id="D3BGC8"/>
<dbReference type="OMA" id="WERDNDN"/>